<sequence length="142" mass="16356">DFDIQYVSAFVGAQKLGISSNLLSRLTGTIFVTVGCEEVAKEQMNPYRINVGLNLKFTTRQEEVPGYTRLQDGKWAYSFKCVDTLRDYMKKFPDMFDIISKSDRKQNDFYENEVIPESSIDNAKNIQDLSRDWSEQATEARS</sequence>
<dbReference type="InterPro" id="IPR041106">
    <property type="entry name" value="XRN1_D2_D3"/>
</dbReference>
<name>A0ABY7EXX9_MYAAR</name>
<dbReference type="Pfam" id="PF18334">
    <property type="entry name" value="XRN1_D2_D3"/>
    <property type="match status" value="1"/>
</dbReference>
<proteinExistence type="predicted"/>
<keyword evidence="3" id="KW-1185">Reference proteome</keyword>
<accession>A0ABY7EXX9</accession>
<evidence type="ECO:0000313" key="3">
    <source>
        <dbReference type="Proteomes" id="UP001164746"/>
    </source>
</evidence>
<evidence type="ECO:0000313" key="2">
    <source>
        <dbReference type="EMBL" id="WAR13809.1"/>
    </source>
</evidence>
<evidence type="ECO:0000259" key="1">
    <source>
        <dbReference type="Pfam" id="PF18334"/>
    </source>
</evidence>
<dbReference type="Proteomes" id="UP001164746">
    <property type="component" value="Chromosome 9"/>
</dbReference>
<feature type="domain" description="Exoribonuclease Xrn1 D2/D3" evidence="1">
    <location>
        <begin position="4"/>
        <end position="128"/>
    </location>
</feature>
<dbReference type="EMBL" id="CP111020">
    <property type="protein sequence ID" value="WAR13809.1"/>
    <property type="molecule type" value="Genomic_DNA"/>
</dbReference>
<feature type="non-terminal residue" evidence="2">
    <location>
        <position position="1"/>
    </location>
</feature>
<protein>
    <submittedName>
        <fullName evidence="2">XRN1-like protein</fullName>
    </submittedName>
</protein>
<organism evidence="2 3">
    <name type="scientific">Mya arenaria</name>
    <name type="common">Soft-shell clam</name>
    <dbReference type="NCBI Taxonomy" id="6604"/>
    <lineage>
        <taxon>Eukaryota</taxon>
        <taxon>Metazoa</taxon>
        <taxon>Spiralia</taxon>
        <taxon>Lophotrochozoa</taxon>
        <taxon>Mollusca</taxon>
        <taxon>Bivalvia</taxon>
        <taxon>Autobranchia</taxon>
        <taxon>Heteroconchia</taxon>
        <taxon>Euheterodonta</taxon>
        <taxon>Imparidentia</taxon>
        <taxon>Neoheterodontei</taxon>
        <taxon>Myida</taxon>
        <taxon>Myoidea</taxon>
        <taxon>Myidae</taxon>
        <taxon>Mya</taxon>
    </lineage>
</organism>
<gene>
    <name evidence="2" type="ORF">MAR_003914</name>
</gene>
<reference evidence="2" key="1">
    <citation type="submission" date="2022-11" db="EMBL/GenBank/DDBJ databases">
        <title>Centuries of genome instability and evolution in soft-shell clam transmissible cancer (bioRxiv).</title>
        <authorList>
            <person name="Hart S.F.M."/>
            <person name="Yonemitsu M.A."/>
            <person name="Giersch R.M."/>
            <person name="Beal B.F."/>
            <person name="Arriagada G."/>
            <person name="Davis B.W."/>
            <person name="Ostrander E.A."/>
            <person name="Goff S.P."/>
            <person name="Metzger M.J."/>
        </authorList>
    </citation>
    <scope>NUCLEOTIDE SEQUENCE</scope>
    <source>
        <strain evidence="2">MELC-2E11</strain>
        <tissue evidence="2">Siphon/mantle</tissue>
    </source>
</reference>